<dbReference type="Pfam" id="PF00005">
    <property type="entry name" value="ABC_tran"/>
    <property type="match status" value="1"/>
</dbReference>
<dbReference type="PANTHER" id="PTHR43023:SF6">
    <property type="entry name" value="INTERMEMBRANE PHOSPHOLIPID TRANSPORT SYSTEM ATP-BINDING PROTEIN MLAF"/>
    <property type="match status" value="1"/>
</dbReference>
<evidence type="ECO:0000256" key="1">
    <source>
        <dbReference type="ARBA" id="ARBA00022448"/>
    </source>
</evidence>
<dbReference type="InterPro" id="IPR003593">
    <property type="entry name" value="AAA+_ATPase"/>
</dbReference>
<dbReference type="STRING" id="246195.DNO_0859"/>
<dbReference type="Proteomes" id="UP000000248">
    <property type="component" value="Chromosome"/>
</dbReference>
<dbReference type="EMBL" id="CP000513">
    <property type="protein sequence ID" value="ABQ13907.1"/>
    <property type="molecule type" value="Genomic_DNA"/>
</dbReference>
<dbReference type="RefSeq" id="WP_012031180.1">
    <property type="nucleotide sequence ID" value="NC_009446.1"/>
</dbReference>
<evidence type="ECO:0000256" key="3">
    <source>
        <dbReference type="ARBA" id="ARBA00022840"/>
    </source>
</evidence>
<evidence type="ECO:0000259" key="4">
    <source>
        <dbReference type="PROSITE" id="PS50893"/>
    </source>
</evidence>
<dbReference type="GO" id="GO:0016887">
    <property type="term" value="F:ATP hydrolysis activity"/>
    <property type="evidence" value="ECO:0007669"/>
    <property type="project" value="InterPro"/>
</dbReference>
<keyword evidence="3 5" id="KW-0067">ATP-binding</keyword>
<dbReference type="HOGENOM" id="CLU_000604_1_22_6"/>
<feature type="domain" description="ABC transporter" evidence="4">
    <location>
        <begin position="6"/>
        <end position="242"/>
    </location>
</feature>
<dbReference type="Gene3D" id="3.40.50.300">
    <property type="entry name" value="P-loop containing nucleotide triphosphate hydrolases"/>
    <property type="match status" value="1"/>
</dbReference>
<protein>
    <submittedName>
        <fullName evidence="5">ABC transporter family ATP-binding protein</fullName>
    </submittedName>
</protein>
<keyword evidence="6" id="KW-1185">Reference proteome</keyword>
<dbReference type="GO" id="GO:0005524">
    <property type="term" value="F:ATP binding"/>
    <property type="evidence" value="ECO:0007669"/>
    <property type="project" value="UniProtKB-KW"/>
</dbReference>
<organism evidence="5 6">
    <name type="scientific">Dichelobacter nodosus (strain VCS1703A)</name>
    <dbReference type="NCBI Taxonomy" id="246195"/>
    <lineage>
        <taxon>Bacteria</taxon>
        <taxon>Pseudomonadati</taxon>
        <taxon>Pseudomonadota</taxon>
        <taxon>Gammaproteobacteria</taxon>
        <taxon>Cardiobacteriales</taxon>
        <taxon>Cardiobacteriaceae</taxon>
        <taxon>Dichelobacter</taxon>
    </lineage>
</organism>
<reference evidence="5 6" key="1">
    <citation type="journal article" date="2007" name="Nat. Biotechnol.">
        <title>Genome sequence and identification of candidate vaccine antigens from the animal pathogen Dichelobacter nodosus.</title>
        <authorList>
            <person name="Myers G.S."/>
            <person name="Parker D."/>
            <person name="Al-Hasani K."/>
            <person name="Kennan R.M."/>
            <person name="Seemann T."/>
            <person name="Ren Q."/>
            <person name="Badger J.H."/>
            <person name="Selengut J.D."/>
            <person name="Deboy R.T."/>
            <person name="Tettelin H."/>
            <person name="Boyce J.D."/>
            <person name="McCarl V.P."/>
            <person name="Han X."/>
            <person name="Nelson W.C."/>
            <person name="Madupu R."/>
            <person name="Mohamoud Y."/>
            <person name="Holley T."/>
            <person name="Fedorova N."/>
            <person name="Khouri H."/>
            <person name="Bottomley S.P."/>
            <person name="Whittington R.J."/>
            <person name="Adler B."/>
            <person name="Songer J.G."/>
            <person name="Rood J.I."/>
            <person name="Paulsen I.T."/>
        </authorList>
    </citation>
    <scope>NUCLEOTIDE SEQUENCE [LARGE SCALE GENOMIC DNA]</scope>
    <source>
        <strain evidence="5 6">VCS1703A</strain>
    </source>
</reference>
<dbReference type="InterPro" id="IPR027417">
    <property type="entry name" value="P-loop_NTPase"/>
</dbReference>
<evidence type="ECO:0000313" key="5">
    <source>
        <dbReference type="EMBL" id="ABQ13907.1"/>
    </source>
</evidence>
<name>A5EYC4_DICNV</name>
<dbReference type="PROSITE" id="PS50893">
    <property type="entry name" value="ABC_TRANSPORTER_2"/>
    <property type="match status" value="1"/>
</dbReference>
<dbReference type="PROSITE" id="PS00211">
    <property type="entry name" value="ABC_TRANSPORTER_1"/>
    <property type="match status" value="1"/>
</dbReference>
<accession>A5EYC4</accession>
<keyword evidence="1" id="KW-0813">Transport</keyword>
<dbReference type="InterPro" id="IPR003439">
    <property type="entry name" value="ABC_transporter-like_ATP-bd"/>
</dbReference>
<dbReference type="InterPro" id="IPR017871">
    <property type="entry name" value="ABC_transporter-like_CS"/>
</dbReference>
<keyword evidence="2" id="KW-0547">Nucleotide-binding</keyword>
<sequence>MTETVVCLENVRFARGGRTIFDDISVEIAAGEITAIMGPSGTGKTTLMRLITGQLQPQQGKITVLGEDIGQLNRKQLMQLRRRISMMFQNNALFTDMTVGENVAFPLKEVLNMDQALIDIIVSLKLQTVGLRGAAHLMPSELSGGMARRAALARAMVMEPELMIYDEPFTGQDPISLAMLTSLVKNLNRGLGMSSLVVSHDLVEVCRIADKILLLSAGKIAAYDTPERLMASDDPLVAQFFHGYADGPVAFHYPAVDYRQELLGGEDADHR</sequence>
<dbReference type="KEGG" id="dno:DNO_0859"/>
<dbReference type="SUPFAM" id="SSF52540">
    <property type="entry name" value="P-loop containing nucleoside triphosphate hydrolases"/>
    <property type="match status" value="1"/>
</dbReference>
<evidence type="ECO:0000256" key="2">
    <source>
        <dbReference type="ARBA" id="ARBA00022741"/>
    </source>
</evidence>
<evidence type="ECO:0000313" key="6">
    <source>
        <dbReference type="Proteomes" id="UP000000248"/>
    </source>
</evidence>
<gene>
    <name evidence="5" type="ordered locus">DNO_0859</name>
</gene>
<proteinExistence type="predicted"/>
<dbReference type="eggNOG" id="COG1127">
    <property type="taxonomic scope" value="Bacteria"/>
</dbReference>
<dbReference type="SMART" id="SM00382">
    <property type="entry name" value="AAA"/>
    <property type="match status" value="1"/>
</dbReference>
<dbReference type="AlphaFoldDB" id="A5EYC4"/>
<dbReference type="PANTHER" id="PTHR43023">
    <property type="entry name" value="PROTEIN TRIGALACTOSYLDIACYLGLYCEROL 3, CHLOROPLASTIC"/>
    <property type="match status" value="1"/>
</dbReference>